<evidence type="ECO:0000259" key="1">
    <source>
        <dbReference type="Pfam" id="PF22296"/>
    </source>
</evidence>
<dbReference type="AlphaFoldDB" id="F9UHR2"/>
<reference evidence="2 3" key="1">
    <citation type="submission" date="2011-06" db="EMBL/GenBank/DDBJ databases">
        <title>The draft genome of Thiocapsa marina 5811.</title>
        <authorList>
            <consortium name="US DOE Joint Genome Institute (JGI-PGF)"/>
            <person name="Lucas S."/>
            <person name="Han J."/>
            <person name="Cheng J.-F."/>
            <person name="Goodwin L."/>
            <person name="Pitluck S."/>
            <person name="Peters L."/>
            <person name="Land M.L."/>
            <person name="Hauser L."/>
            <person name="Vogl K."/>
            <person name="Liu Z."/>
            <person name="Imhoff J."/>
            <person name="Thiel V."/>
            <person name="Frigaard N.-U."/>
            <person name="Bryant D."/>
            <person name="Woyke T.J."/>
        </authorList>
    </citation>
    <scope>NUCLEOTIDE SEQUENCE [LARGE SCALE GENOMIC DNA]</scope>
    <source>
        <strain evidence="2 3">5811</strain>
    </source>
</reference>
<dbReference type="OrthoDB" id="9814817at2"/>
<dbReference type="InterPro" id="IPR036583">
    <property type="entry name" value="23S_rRNA_IVS_sf"/>
</dbReference>
<evidence type="ECO:0000313" key="2">
    <source>
        <dbReference type="EMBL" id="EGV16238.1"/>
    </source>
</evidence>
<sequence>MSECPRPGAPTTAGVVESCHALLTWIIPRLDDFPRARRFSLGAQLEQGVLELLRVLVQAAYTRDKDPLLRRANRDLEVLRLWRAAHELRVIGMRQYEHGARLMDDVGRQIGGWLRSRQASAS</sequence>
<protein>
    <recommendedName>
        <fullName evidence="1">bAvd-like domain-containing protein</fullName>
    </recommendedName>
</protein>
<dbReference type="InterPro" id="IPR055360">
    <property type="entry name" value="bAvd"/>
</dbReference>
<dbReference type="Gene3D" id="1.20.1440.60">
    <property type="entry name" value="23S rRNA-intervening sequence"/>
    <property type="match status" value="1"/>
</dbReference>
<organism evidence="2 3">
    <name type="scientific">Thiocapsa marina 5811</name>
    <dbReference type="NCBI Taxonomy" id="768671"/>
    <lineage>
        <taxon>Bacteria</taxon>
        <taxon>Pseudomonadati</taxon>
        <taxon>Pseudomonadota</taxon>
        <taxon>Gammaproteobacteria</taxon>
        <taxon>Chromatiales</taxon>
        <taxon>Chromatiaceae</taxon>
        <taxon>Thiocapsa</taxon>
    </lineage>
</organism>
<evidence type="ECO:0000313" key="3">
    <source>
        <dbReference type="Proteomes" id="UP000005459"/>
    </source>
</evidence>
<dbReference type="eggNOG" id="ENOG5032RM0">
    <property type="taxonomic scope" value="Bacteria"/>
</dbReference>
<dbReference type="STRING" id="768671.ThimaDRAFT_4465"/>
<accession>F9UHR2</accession>
<name>F9UHR2_9GAMM</name>
<dbReference type="CDD" id="cd16376">
    <property type="entry name" value="Avd_like"/>
    <property type="match status" value="1"/>
</dbReference>
<dbReference type="Proteomes" id="UP000005459">
    <property type="component" value="Unassembled WGS sequence"/>
</dbReference>
<dbReference type="RefSeq" id="WP_007195337.1">
    <property type="nucleotide sequence ID" value="NZ_AFWV01000020.1"/>
</dbReference>
<dbReference type="NCBIfam" id="NF033474">
    <property type="entry name" value="DivGenRetAVD"/>
    <property type="match status" value="1"/>
</dbReference>
<dbReference type="Pfam" id="PF22296">
    <property type="entry name" value="bAvd"/>
    <property type="match status" value="1"/>
</dbReference>
<keyword evidence="3" id="KW-1185">Reference proteome</keyword>
<dbReference type="EMBL" id="AFWV01000020">
    <property type="protein sequence ID" value="EGV16238.1"/>
    <property type="molecule type" value="Genomic_DNA"/>
</dbReference>
<proteinExistence type="predicted"/>
<gene>
    <name evidence="2" type="ORF">ThimaDRAFT_4465</name>
</gene>
<feature type="domain" description="bAvd-like" evidence="1">
    <location>
        <begin position="19"/>
        <end position="116"/>
    </location>
</feature>